<accession>A0A0C3DLE2</accession>
<dbReference type="PANTHER" id="PTHR33178:SF10">
    <property type="entry name" value="STRESS-RESPONSE A_B BARREL DOMAIN-CONTAINING PROTEIN"/>
    <property type="match status" value="1"/>
</dbReference>
<comment type="subunit">
    <text evidence="1">Homodimer.</text>
</comment>
<dbReference type="AlphaFoldDB" id="A0A0C3DLE2"/>
<dbReference type="HOGENOM" id="CLU_080664_2_1_1"/>
<evidence type="ECO:0000256" key="1">
    <source>
        <dbReference type="ARBA" id="ARBA00011738"/>
    </source>
</evidence>
<evidence type="ECO:0000313" key="3">
    <source>
        <dbReference type="EMBL" id="KIN02848.1"/>
    </source>
</evidence>
<keyword evidence="4" id="KW-1185">Reference proteome</keyword>
<dbReference type="PROSITE" id="PS51502">
    <property type="entry name" value="S_R_A_B_BARREL"/>
    <property type="match status" value="1"/>
</dbReference>
<name>A0A0C3DLE2_OIDMZ</name>
<dbReference type="InterPro" id="IPR013097">
    <property type="entry name" value="Dabb"/>
</dbReference>
<dbReference type="InParanoid" id="A0A0C3DLE2"/>
<dbReference type="InterPro" id="IPR044662">
    <property type="entry name" value="HS1/DABB1-like"/>
</dbReference>
<proteinExistence type="predicted"/>
<sequence>MPKVIHIVHFKFFSTAKEDSIRNVCLRFISLKDACKHPISKQPYIVSVVGGKDNSPEGLQNGYSHSFILEFSSTDDRDYYIKHDPDHMAFGGYLTGIVENNVMVMDFTPGVF</sequence>
<dbReference type="OrthoDB" id="1601230at2759"/>
<dbReference type="PANTHER" id="PTHR33178">
    <property type="match status" value="1"/>
</dbReference>
<protein>
    <recommendedName>
        <fullName evidence="2">Stress-response A/B barrel domain-containing protein</fullName>
    </recommendedName>
</protein>
<dbReference type="STRING" id="913774.A0A0C3DLE2"/>
<dbReference type="Proteomes" id="UP000054321">
    <property type="component" value="Unassembled WGS sequence"/>
</dbReference>
<dbReference type="Gene3D" id="3.30.70.100">
    <property type="match status" value="1"/>
</dbReference>
<feature type="domain" description="Stress-response A/B barrel" evidence="2">
    <location>
        <begin position="4"/>
        <end position="107"/>
    </location>
</feature>
<dbReference type="SMART" id="SM00886">
    <property type="entry name" value="Dabb"/>
    <property type="match status" value="1"/>
</dbReference>
<reference evidence="4" key="2">
    <citation type="submission" date="2015-01" db="EMBL/GenBank/DDBJ databases">
        <title>Evolutionary Origins and Diversification of the Mycorrhizal Mutualists.</title>
        <authorList>
            <consortium name="DOE Joint Genome Institute"/>
            <consortium name="Mycorrhizal Genomics Consortium"/>
            <person name="Kohler A."/>
            <person name="Kuo A."/>
            <person name="Nagy L.G."/>
            <person name="Floudas D."/>
            <person name="Copeland A."/>
            <person name="Barry K.W."/>
            <person name="Cichocki N."/>
            <person name="Veneault-Fourrey C."/>
            <person name="LaButti K."/>
            <person name="Lindquist E.A."/>
            <person name="Lipzen A."/>
            <person name="Lundell T."/>
            <person name="Morin E."/>
            <person name="Murat C."/>
            <person name="Riley R."/>
            <person name="Ohm R."/>
            <person name="Sun H."/>
            <person name="Tunlid A."/>
            <person name="Henrissat B."/>
            <person name="Grigoriev I.V."/>
            <person name="Hibbett D.S."/>
            <person name="Martin F."/>
        </authorList>
    </citation>
    <scope>NUCLEOTIDE SEQUENCE [LARGE SCALE GENOMIC DNA]</scope>
    <source>
        <strain evidence="4">Zn</strain>
    </source>
</reference>
<organism evidence="3 4">
    <name type="scientific">Oidiodendron maius (strain Zn)</name>
    <dbReference type="NCBI Taxonomy" id="913774"/>
    <lineage>
        <taxon>Eukaryota</taxon>
        <taxon>Fungi</taxon>
        <taxon>Dikarya</taxon>
        <taxon>Ascomycota</taxon>
        <taxon>Pezizomycotina</taxon>
        <taxon>Leotiomycetes</taxon>
        <taxon>Leotiomycetes incertae sedis</taxon>
        <taxon>Myxotrichaceae</taxon>
        <taxon>Oidiodendron</taxon>
    </lineage>
</organism>
<dbReference type="EMBL" id="KN832874">
    <property type="protein sequence ID" value="KIN02848.1"/>
    <property type="molecule type" value="Genomic_DNA"/>
</dbReference>
<dbReference type="SUPFAM" id="SSF54909">
    <property type="entry name" value="Dimeric alpha+beta barrel"/>
    <property type="match status" value="1"/>
</dbReference>
<reference evidence="3 4" key="1">
    <citation type="submission" date="2014-04" db="EMBL/GenBank/DDBJ databases">
        <authorList>
            <consortium name="DOE Joint Genome Institute"/>
            <person name="Kuo A."/>
            <person name="Martino E."/>
            <person name="Perotto S."/>
            <person name="Kohler A."/>
            <person name="Nagy L.G."/>
            <person name="Floudas D."/>
            <person name="Copeland A."/>
            <person name="Barry K.W."/>
            <person name="Cichocki N."/>
            <person name="Veneault-Fourrey C."/>
            <person name="LaButti K."/>
            <person name="Lindquist E.A."/>
            <person name="Lipzen A."/>
            <person name="Lundell T."/>
            <person name="Morin E."/>
            <person name="Murat C."/>
            <person name="Sun H."/>
            <person name="Tunlid A."/>
            <person name="Henrissat B."/>
            <person name="Grigoriev I.V."/>
            <person name="Hibbett D.S."/>
            <person name="Martin F."/>
            <person name="Nordberg H.P."/>
            <person name="Cantor M.N."/>
            <person name="Hua S.X."/>
        </authorList>
    </citation>
    <scope>NUCLEOTIDE SEQUENCE [LARGE SCALE GENOMIC DNA]</scope>
    <source>
        <strain evidence="3 4">Zn</strain>
    </source>
</reference>
<evidence type="ECO:0000259" key="2">
    <source>
        <dbReference type="PROSITE" id="PS51502"/>
    </source>
</evidence>
<dbReference type="InterPro" id="IPR011008">
    <property type="entry name" value="Dimeric_a/b-barrel"/>
</dbReference>
<gene>
    <name evidence="3" type="ORF">OIDMADRAFT_119301</name>
</gene>
<evidence type="ECO:0000313" key="4">
    <source>
        <dbReference type="Proteomes" id="UP000054321"/>
    </source>
</evidence>
<dbReference type="Pfam" id="PF07876">
    <property type="entry name" value="Dabb"/>
    <property type="match status" value="1"/>
</dbReference>